<feature type="compositionally biased region" description="Acidic residues" evidence="3">
    <location>
        <begin position="448"/>
        <end position="460"/>
    </location>
</feature>
<dbReference type="GO" id="GO:0016020">
    <property type="term" value="C:membrane"/>
    <property type="evidence" value="ECO:0007669"/>
    <property type="project" value="TreeGrafter"/>
</dbReference>
<dbReference type="EMBL" id="KN838592">
    <property type="protein sequence ID" value="KIK02500.1"/>
    <property type="molecule type" value="Genomic_DNA"/>
</dbReference>
<dbReference type="InterPro" id="IPR001401">
    <property type="entry name" value="Dynamin_GTPase"/>
</dbReference>
<evidence type="ECO:0000256" key="2">
    <source>
        <dbReference type="ARBA" id="ARBA00023134"/>
    </source>
</evidence>
<dbReference type="SMART" id="SM00053">
    <property type="entry name" value="DYNc"/>
    <property type="match status" value="1"/>
</dbReference>
<dbReference type="Gene3D" id="3.40.50.300">
    <property type="entry name" value="P-loop containing nucleotide triphosphate hydrolases"/>
    <property type="match status" value="1"/>
</dbReference>
<accession>A0A0C9WTU7</accession>
<dbReference type="GO" id="GO:0008017">
    <property type="term" value="F:microtubule binding"/>
    <property type="evidence" value="ECO:0007669"/>
    <property type="project" value="TreeGrafter"/>
</dbReference>
<dbReference type="InterPro" id="IPR020850">
    <property type="entry name" value="GED_dom"/>
</dbReference>
<dbReference type="PANTHER" id="PTHR11566">
    <property type="entry name" value="DYNAMIN"/>
    <property type="match status" value="1"/>
</dbReference>
<feature type="domain" description="Dynamin-type G" evidence="5">
    <location>
        <begin position="41"/>
        <end position="349"/>
    </location>
</feature>
<dbReference type="PROSITE" id="PS51718">
    <property type="entry name" value="G_DYNAMIN_2"/>
    <property type="match status" value="1"/>
</dbReference>
<evidence type="ECO:0008006" key="8">
    <source>
        <dbReference type="Google" id="ProtNLM"/>
    </source>
</evidence>
<dbReference type="HOGENOM" id="CLU_008964_4_1_1"/>
<feature type="region of interest" description="Disordered" evidence="3">
    <location>
        <begin position="441"/>
        <end position="461"/>
    </location>
</feature>
<reference evidence="7" key="2">
    <citation type="submission" date="2015-01" db="EMBL/GenBank/DDBJ databases">
        <title>Evolutionary Origins and Diversification of the Mycorrhizal Mutualists.</title>
        <authorList>
            <consortium name="DOE Joint Genome Institute"/>
            <consortium name="Mycorrhizal Genomics Consortium"/>
            <person name="Kohler A."/>
            <person name="Kuo A."/>
            <person name="Nagy L.G."/>
            <person name="Floudas D."/>
            <person name="Copeland A."/>
            <person name="Barry K.W."/>
            <person name="Cichocki N."/>
            <person name="Veneault-Fourrey C."/>
            <person name="LaButti K."/>
            <person name="Lindquist E.A."/>
            <person name="Lipzen A."/>
            <person name="Lundell T."/>
            <person name="Morin E."/>
            <person name="Murat C."/>
            <person name="Riley R."/>
            <person name="Ohm R."/>
            <person name="Sun H."/>
            <person name="Tunlid A."/>
            <person name="Henrissat B."/>
            <person name="Grigoriev I.V."/>
            <person name="Hibbett D.S."/>
            <person name="Martin F."/>
        </authorList>
    </citation>
    <scope>NUCLEOTIDE SEQUENCE [LARGE SCALE GENOMIC DNA]</scope>
    <source>
        <strain evidence="7">LaAM-08-1</strain>
    </source>
</reference>
<sequence>MGSTGDDHGTGISPSNPALSQGSRQMLDLVNRLRSTGVQTDIDIPQIAVIGSQSAGKSSLVESISGITLPRAAGTCTRCPTECSLSHSNSPWQCVVSLRFITNERGQTLGEARNELFGPTITDKAEVEGRIRRAQRAILNPTMPRSDFLDGVDEDVANPELSFSTNCVILEISGPDMADLSFCDLPGLIASVSSSRGNANDISLVESLVTSYIKKPSCIILLTVACETDFENQGTQTLAKRYDPEGKRTIGVLTKPDRIPTGEEVNWLPFIRNEREPLENNWYCVKQPSSSDLKQKLTWKDARRREDEFFSMTAPWSELDAVYQKYLRTANLVERLSSVLSELIIKRLPQIQEELEKAIAEARLALNSLRKEPSNDPLNEIVTLLHTFTNDVAKHVEGVPHKSGLLQAIRPAQERFRRGIRVTAPKFRPYERAYVGHRHLPKPKFLTNEEEDDDDEGSDIEDTKGFLEEAPAEAEEAPPSFLRQATAVNVASGTRSAHSDDDDDDDDSTDRNQGAIICIDEVLELAQNARTRELPGNYPFVVQELYIKEFINKWHLPSQALVTKVHTLVMKHCKKIVTKHFNHFGQGALEQRVKAVIQKHVNECLQRAEERIDWQLKLEERPFTLNSHYFSDYKDKFFAYYKGSRRKDAEGGLMKLIDEFNNPRPVEIRPMPSNFTRGYVKEPRYVEDRFEEVGPTGVGKVLAGLAEMGLKQMKAEDIPKLLPPDKMEPALHIMSDVRAYFQVAYKRFSDNICLAIDFELVRGVERNLLTALYATLGINGPDGARICKELAQESPHLADRRADLKGKLQRLLSASSELLLVSV</sequence>
<gene>
    <name evidence="6" type="ORF">K443DRAFT_677579</name>
</gene>
<dbReference type="InterPro" id="IPR045063">
    <property type="entry name" value="Dynamin_N"/>
</dbReference>
<feature type="domain" description="GED" evidence="4">
    <location>
        <begin position="730"/>
        <end position="823"/>
    </location>
</feature>
<feature type="region of interest" description="Disordered" evidence="3">
    <location>
        <begin position="1"/>
        <end position="22"/>
    </location>
</feature>
<dbReference type="Proteomes" id="UP000054477">
    <property type="component" value="Unassembled WGS sequence"/>
</dbReference>
<evidence type="ECO:0000313" key="6">
    <source>
        <dbReference type="EMBL" id="KIK02500.1"/>
    </source>
</evidence>
<dbReference type="PROSITE" id="PS51388">
    <property type="entry name" value="GED"/>
    <property type="match status" value="1"/>
</dbReference>
<feature type="region of interest" description="Disordered" evidence="3">
    <location>
        <begin position="489"/>
        <end position="511"/>
    </location>
</feature>
<dbReference type="Pfam" id="PF01031">
    <property type="entry name" value="Dynamin_M"/>
    <property type="match status" value="2"/>
</dbReference>
<evidence type="ECO:0000256" key="3">
    <source>
        <dbReference type="SAM" id="MobiDB-lite"/>
    </source>
</evidence>
<evidence type="ECO:0000313" key="7">
    <source>
        <dbReference type="Proteomes" id="UP000054477"/>
    </source>
</evidence>
<dbReference type="InterPro" id="IPR030381">
    <property type="entry name" value="G_DYNAMIN_dom"/>
</dbReference>
<dbReference type="Pfam" id="PF02212">
    <property type="entry name" value="GED"/>
    <property type="match status" value="1"/>
</dbReference>
<dbReference type="AlphaFoldDB" id="A0A0C9WTU7"/>
<feature type="compositionally biased region" description="Polar residues" evidence="3">
    <location>
        <begin position="12"/>
        <end position="22"/>
    </location>
</feature>
<evidence type="ECO:0000259" key="5">
    <source>
        <dbReference type="PROSITE" id="PS51718"/>
    </source>
</evidence>
<keyword evidence="7" id="KW-1185">Reference proteome</keyword>
<evidence type="ECO:0000259" key="4">
    <source>
        <dbReference type="PROSITE" id="PS51388"/>
    </source>
</evidence>
<dbReference type="GO" id="GO:0005525">
    <property type="term" value="F:GTP binding"/>
    <property type="evidence" value="ECO:0007669"/>
    <property type="project" value="InterPro"/>
</dbReference>
<dbReference type="STRING" id="1095629.A0A0C9WTU7"/>
<dbReference type="CDD" id="cd08771">
    <property type="entry name" value="DLP_1"/>
    <property type="match status" value="1"/>
</dbReference>
<dbReference type="InterPro" id="IPR000375">
    <property type="entry name" value="Dynamin_stalk"/>
</dbReference>
<dbReference type="SUPFAM" id="SSF52540">
    <property type="entry name" value="P-loop containing nucleoside triphosphate hydrolases"/>
    <property type="match status" value="1"/>
</dbReference>
<organism evidence="6 7">
    <name type="scientific">Laccaria amethystina LaAM-08-1</name>
    <dbReference type="NCBI Taxonomy" id="1095629"/>
    <lineage>
        <taxon>Eukaryota</taxon>
        <taxon>Fungi</taxon>
        <taxon>Dikarya</taxon>
        <taxon>Basidiomycota</taxon>
        <taxon>Agaricomycotina</taxon>
        <taxon>Agaricomycetes</taxon>
        <taxon>Agaricomycetidae</taxon>
        <taxon>Agaricales</taxon>
        <taxon>Agaricineae</taxon>
        <taxon>Hydnangiaceae</taxon>
        <taxon>Laccaria</taxon>
    </lineage>
</organism>
<dbReference type="GO" id="GO:0003924">
    <property type="term" value="F:GTPase activity"/>
    <property type="evidence" value="ECO:0007669"/>
    <property type="project" value="InterPro"/>
</dbReference>
<proteinExistence type="predicted"/>
<dbReference type="Gene3D" id="1.20.120.1240">
    <property type="entry name" value="Dynamin, middle domain"/>
    <property type="match status" value="1"/>
</dbReference>
<dbReference type="PRINTS" id="PR00195">
    <property type="entry name" value="DYNAMIN"/>
</dbReference>
<dbReference type="OrthoDB" id="5061070at2759"/>
<dbReference type="InterPro" id="IPR022812">
    <property type="entry name" value="Dynamin"/>
</dbReference>
<dbReference type="Pfam" id="PF00350">
    <property type="entry name" value="Dynamin_N"/>
    <property type="match status" value="1"/>
</dbReference>
<dbReference type="GO" id="GO:0005874">
    <property type="term" value="C:microtubule"/>
    <property type="evidence" value="ECO:0007669"/>
    <property type="project" value="TreeGrafter"/>
</dbReference>
<protein>
    <recommendedName>
        <fullName evidence="8">Dynamin GTPase</fullName>
    </recommendedName>
</protein>
<keyword evidence="2" id="KW-0342">GTP-binding</keyword>
<keyword evidence="1" id="KW-0547">Nucleotide-binding</keyword>
<dbReference type="InterPro" id="IPR003130">
    <property type="entry name" value="GED"/>
</dbReference>
<name>A0A0C9WTU7_9AGAR</name>
<dbReference type="InterPro" id="IPR027417">
    <property type="entry name" value="P-loop_NTPase"/>
</dbReference>
<reference evidence="6 7" key="1">
    <citation type="submission" date="2014-04" db="EMBL/GenBank/DDBJ databases">
        <authorList>
            <consortium name="DOE Joint Genome Institute"/>
            <person name="Kuo A."/>
            <person name="Kohler A."/>
            <person name="Nagy L.G."/>
            <person name="Floudas D."/>
            <person name="Copeland A."/>
            <person name="Barry K.W."/>
            <person name="Cichocki N."/>
            <person name="Veneault-Fourrey C."/>
            <person name="LaButti K."/>
            <person name="Lindquist E.A."/>
            <person name="Lipzen A."/>
            <person name="Lundell T."/>
            <person name="Morin E."/>
            <person name="Murat C."/>
            <person name="Sun H."/>
            <person name="Tunlid A."/>
            <person name="Henrissat B."/>
            <person name="Grigoriev I.V."/>
            <person name="Hibbett D.S."/>
            <person name="Martin F."/>
            <person name="Nordberg H.P."/>
            <person name="Cantor M.N."/>
            <person name="Hua S.X."/>
        </authorList>
    </citation>
    <scope>NUCLEOTIDE SEQUENCE [LARGE SCALE GENOMIC DNA]</scope>
    <source>
        <strain evidence="6 7">LaAM-08-1</strain>
    </source>
</reference>
<evidence type="ECO:0000256" key="1">
    <source>
        <dbReference type="ARBA" id="ARBA00022741"/>
    </source>
</evidence>
<dbReference type="GO" id="GO:0005737">
    <property type="term" value="C:cytoplasm"/>
    <property type="evidence" value="ECO:0007669"/>
    <property type="project" value="TreeGrafter"/>
</dbReference>